<accession>A0A7J5XGX5</accession>
<evidence type="ECO:0000313" key="2">
    <source>
        <dbReference type="Proteomes" id="UP000518266"/>
    </source>
</evidence>
<sequence>MVSRTNYRRCMAEGWDVSQHFSRELCELKNRYNQPFPYTFAVALWCCQGFCSGHMTEHYEYSFKHMQPLTLKAHILYIQI</sequence>
<keyword evidence="2" id="KW-1185">Reference proteome</keyword>
<protein>
    <submittedName>
        <fullName evidence="1">Uncharacterized protein</fullName>
    </submittedName>
</protein>
<comment type="caution">
    <text evidence="1">The sequence shown here is derived from an EMBL/GenBank/DDBJ whole genome shotgun (WGS) entry which is preliminary data.</text>
</comment>
<dbReference type="EMBL" id="JAAKFY010000025">
    <property type="protein sequence ID" value="KAF3835458.1"/>
    <property type="molecule type" value="Genomic_DNA"/>
</dbReference>
<reference evidence="1 2" key="1">
    <citation type="submission" date="2020-03" db="EMBL/GenBank/DDBJ databases">
        <title>Dissostichus mawsoni Genome sequencing and assembly.</title>
        <authorList>
            <person name="Park H."/>
        </authorList>
    </citation>
    <scope>NUCLEOTIDE SEQUENCE [LARGE SCALE GENOMIC DNA]</scope>
    <source>
        <strain evidence="1">DM0001</strain>
        <tissue evidence="1">Muscle</tissue>
    </source>
</reference>
<evidence type="ECO:0000313" key="1">
    <source>
        <dbReference type="EMBL" id="KAF3835458.1"/>
    </source>
</evidence>
<dbReference type="AlphaFoldDB" id="A0A7J5XGX5"/>
<organism evidence="1 2">
    <name type="scientific">Dissostichus mawsoni</name>
    <name type="common">Antarctic cod</name>
    <dbReference type="NCBI Taxonomy" id="36200"/>
    <lineage>
        <taxon>Eukaryota</taxon>
        <taxon>Metazoa</taxon>
        <taxon>Chordata</taxon>
        <taxon>Craniata</taxon>
        <taxon>Vertebrata</taxon>
        <taxon>Euteleostomi</taxon>
        <taxon>Actinopterygii</taxon>
        <taxon>Neopterygii</taxon>
        <taxon>Teleostei</taxon>
        <taxon>Neoteleostei</taxon>
        <taxon>Acanthomorphata</taxon>
        <taxon>Eupercaria</taxon>
        <taxon>Perciformes</taxon>
        <taxon>Notothenioidei</taxon>
        <taxon>Nototheniidae</taxon>
        <taxon>Dissostichus</taxon>
    </lineage>
</organism>
<gene>
    <name evidence="1" type="ORF">F7725_028016</name>
</gene>
<proteinExistence type="predicted"/>
<name>A0A7J5XGX5_DISMA</name>
<dbReference type="Proteomes" id="UP000518266">
    <property type="component" value="Unassembled WGS sequence"/>
</dbReference>